<dbReference type="InterPro" id="IPR009060">
    <property type="entry name" value="UBA-like_sf"/>
</dbReference>
<dbReference type="CDD" id="cd14279">
    <property type="entry name" value="CUE"/>
    <property type="match status" value="3"/>
</dbReference>
<evidence type="ECO:0008006" key="5">
    <source>
        <dbReference type="Google" id="ProtNLM"/>
    </source>
</evidence>
<dbReference type="Pfam" id="PF01713">
    <property type="entry name" value="Smr"/>
    <property type="match status" value="1"/>
</dbReference>
<dbReference type="GO" id="GO:0043130">
    <property type="term" value="F:ubiquitin binding"/>
    <property type="evidence" value="ECO:0007669"/>
    <property type="project" value="InterPro"/>
</dbReference>
<protein>
    <recommendedName>
        <fullName evidence="5">Smr domain-containing protein</fullName>
    </recommendedName>
</protein>
<dbReference type="SUPFAM" id="SSF160443">
    <property type="entry name" value="SMR domain-like"/>
    <property type="match status" value="1"/>
</dbReference>
<evidence type="ECO:0000259" key="2">
    <source>
        <dbReference type="PROSITE" id="PS51140"/>
    </source>
</evidence>
<organism evidence="3 4">
    <name type="scientific">Batrachochytrium dendrobatidis (strain JEL423)</name>
    <dbReference type="NCBI Taxonomy" id="403673"/>
    <lineage>
        <taxon>Eukaryota</taxon>
        <taxon>Fungi</taxon>
        <taxon>Fungi incertae sedis</taxon>
        <taxon>Chytridiomycota</taxon>
        <taxon>Chytridiomycota incertae sedis</taxon>
        <taxon>Chytridiomycetes</taxon>
        <taxon>Rhizophydiales</taxon>
        <taxon>Rhizophydiales incertae sedis</taxon>
        <taxon>Batrachochytrium</taxon>
    </lineage>
</organism>
<evidence type="ECO:0000259" key="1">
    <source>
        <dbReference type="PROSITE" id="PS50828"/>
    </source>
</evidence>
<dbReference type="eggNOG" id="KOG2401">
    <property type="taxonomic scope" value="Eukaryota"/>
</dbReference>
<dbReference type="VEuPathDB" id="FungiDB:BDEG_21614"/>
<dbReference type="InterPro" id="IPR003892">
    <property type="entry name" value="CUE"/>
</dbReference>
<dbReference type="PROSITE" id="PS50828">
    <property type="entry name" value="SMR"/>
    <property type="match status" value="1"/>
</dbReference>
<dbReference type="InterPro" id="IPR036063">
    <property type="entry name" value="Smr_dom_sf"/>
</dbReference>
<evidence type="ECO:0000313" key="3">
    <source>
        <dbReference type="EMBL" id="OAJ37611.1"/>
    </source>
</evidence>
<dbReference type="STRING" id="403673.A0A177WE05"/>
<dbReference type="Gene3D" id="3.30.1370.110">
    <property type="match status" value="1"/>
</dbReference>
<dbReference type="InterPro" id="IPR013899">
    <property type="entry name" value="DUF1771"/>
</dbReference>
<dbReference type="Proteomes" id="UP000077115">
    <property type="component" value="Unassembled WGS sequence"/>
</dbReference>
<dbReference type="SUPFAM" id="SSF46934">
    <property type="entry name" value="UBA-like"/>
    <property type="match status" value="2"/>
</dbReference>
<dbReference type="Pfam" id="PF08590">
    <property type="entry name" value="DUF1771"/>
    <property type="match status" value="1"/>
</dbReference>
<dbReference type="PROSITE" id="PS51140">
    <property type="entry name" value="CUE"/>
    <property type="match status" value="2"/>
</dbReference>
<dbReference type="GO" id="GO:0005634">
    <property type="term" value="C:nucleus"/>
    <property type="evidence" value="ECO:0007669"/>
    <property type="project" value="TreeGrafter"/>
</dbReference>
<feature type="domain" description="CUE" evidence="2">
    <location>
        <begin position="121"/>
        <end position="164"/>
    </location>
</feature>
<dbReference type="AlphaFoldDB" id="A0A177WE05"/>
<feature type="domain" description="Smr" evidence="1">
    <location>
        <begin position="512"/>
        <end position="587"/>
    </location>
</feature>
<dbReference type="GO" id="GO:0004519">
    <property type="term" value="F:endonuclease activity"/>
    <property type="evidence" value="ECO:0007669"/>
    <property type="project" value="TreeGrafter"/>
</dbReference>
<accession>A0A177WE05</accession>
<dbReference type="SMART" id="SM00546">
    <property type="entry name" value="CUE"/>
    <property type="match status" value="3"/>
</dbReference>
<proteinExistence type="predicted"/>
<reference evidence="3 4" key="2">
    <citation type="submission" date="2016-05" db="EMBL/GenBank/DDBJ databases">
        <title>Lineage-specific infection strategies underlie the spectrum of fungal disease in amphibians.</title>
        <authorList>
            <person name="Cuomo C.A."/>
            <person name="Farrer R.A."/>
            <person name="James T."/>
            <person name="Longcore J."/>
            <person name="Birren B."/>
        </authorList>
    </citation>
    <scope>NUCLEOTIDE SEQUENCE [LARGE SCALE GENOMIC DNA]</scope>
    <source>
        <strain evidence="3 4">JEL423</strain>
    </source>
</reference>
<sequence length="587" mass="64545">MGGHSRNRPEQANKTKYISTTKHTETAYLSKIKKPSKRVVMPTVDNTNQEKSSVEDTATETNSNINDNVAMSCSCSYSSNQSSNLYTDTNSNIDADCNHSDLNTGNYYTTVNHSPTNTVLLHSQILTSLADAFPDHTESAVLDSLQVCNWDADQAADRLYALSLNSTVVSEEQALEFPSEEVRMQVIQPRNMLTTAPLTAKQRMKLLQKQSKQNSLSVPNHSDQLQLSSINSIYTDKNHDQDIKLLGEIFPQIHSDTLNDALNAHQGDLTNAAATLSKWTQKADGVLDIRMTETLLEKMQQLFPFMPAQQLICALKKCDGDVTVAANMLLHEPVSVLSPSDSKSTEKDNACSYLNATKSNTTTVTNRVEMNKKEKQNPGTLGLFENGYTNAQSDKGGEFSWTYMGNQLSTISGKSQLATSTGSKFAFSGSSNEEDPHILRSKAQEYLELRNTSFRKAASAFIKGKPSGKAVAAYYAQRGHDLSAQMWSLNDQAAQAQLDINRTKSNNDCNVLDLHGLSLKEAKQAASEYANEWACNRNSGRKLKIVTGAGNHSVGGQARLYSGVWSHLQKCGWSIEAGGNGWFFVMQ</sequence>
<dbReference type="EMBL" id="DS022300">
    <property type="protein sequence ID" value="OAJ37611.1"/>
    <property type="molecule type" value="Genomic_DNA"/>
</dbReference>
<feature type="domain" description="CUE" evidence="2">
    <location>
        <begin position="291"/>
        <end position="334"/>
    </location>
</feature>
<evidence type="ECO:0000313" key="4">
    <source>
        <dbReference type="Proteomes" id="UP000077115"/>
    </source>
</evidence>
<dbReference type="OrthoDB" id="4080456at2759"/>
<dbReference type="SMART" id="SM01162">
    <property type="entry name" value="DUF1771"/>
    <property type="match status" value="1"/>
</dbReference>
<reference evidence="3 4" key="1">
    <citation type="submission" date="2006-10" db="EMBL/GenBank/DDBJ databases">
        <title>The Genome Sequence of Batrachochytrium dendrobatidis JEL423.</title>
        <authorList>
            <consortium name="The Broad Institute Genome Sequencing Platform"/>
            <person name="Birren B."/>
            <person name="Lander E."/>
            <person name="Galagan J."/>
            <person name="Cuomo C."/>
            <person name="Devon K."/>
            <person name="Jaffe D."/>
            <person name="Butler J."/>
            <person name="Alvarez P."/>
            <person name="Gnerre S."/>
            <person name="Grabherr M."/>
            <person name="Kleber M."/>
            <person name="Mauceli E."/>
            <person name="Brockman W."/>
            <person name="Young S."/>
            <person name="LaButti K."/>
            <person name="Sykes S."/>
            <person name="DeCaprio D."/>
            <person name="Crawford M."/>
            <person name="Koehrsen M."/>
            <person name="Engels R."/>
            <person name="Montgomery P."/>
            <person name="Pearson M."/>
            <person name="Howarth C."/>
            <person name="Larson L."/>
            <person name="White J."/>
            <person name="O'Leary S."/>
            <person name="Kodira C."/>
            <person name="Zeng Q."/>
            <person name="Yandava C."/>
            <person name="Alvarado L."/>
            <person name="Longcore J."/>
            <person name="James T."/>
        </authorList>
    </citation>
    <scope>NUCLEOTIDE SEQUENCE [LARGE SCALE GENOMIC DNA]</scope>
    <source>
        <strain evidence="3 4">JEL423</strain>
    </source>
</reference>
<dbReference type="PANTHER" id="PTHR46535">
    <property type="entry name" value="NEDD4-BINDING PROTEIN 2"/>
    <property type="match status" value="1"/>
</dbReference>
<gene>
    <name evidence="3" type="ORF">BDEG_21614</name>
</gene>
<dbReference type="InterPro" id="IPR052772">
    <property type="entry name" value="Endo/PolyKinase_Domain-Protein"/>
</dbReference>
<dbReference type="InterPro" id="IPR002625">
    <property type="entry name" value="Smr_dom"/>
</dbReference>
<name>A0A177WE05_BATDL</name>
<dbReference type="PANTHER" id="PTHR46535:SF1">
    <property type="entry name" value="NEDD4-BINDING PROTEIN 2"/>
    <property type="match status" value="1"/>
</dbReference>